<dbReference type="RefSeq" id="WP_187593467.1">
    <property type="nucleotide sequence ID" value="NZ_CP060723.1"/>
</dbReference>
<evidence type="ECO:0000313" key="2">
    <source>
        <dbReference type="EMBL" id="QNN42947.1"/>
    </source>
</evidence>
<dbReference type="EMBL" id="CP060723">
    <property type="protein sequence ID" value="QNN42947.1"/>
    <property type="molecule type" value="Genomic_DNA"/>
</dbReference>
<dbReference type="SUPFAM" id="SSF88723">
    <property type="entry name" value="PIN domain-like"/>
    <property type="match status" value="1"/>
</dbReference>
<dbReference type="KEGG" id="proe:H9L23_02240"/>
<reference evidence="2 3" key="1">
    <citation type="submission" date="2020-08" db="EMBL/GenBank/DDBJ databases">
        <title>Genome sequence of Pedobacter roseus KACC 11594T.</title>
        <authorList>
            <person name="Hyun D.-W."/>
            <person name="Bae J.-W."/>
        </authorList>
    </citation>
    <scope>NUCLEOTIDE SEQUENCE [LARGE SCALE GENOMIC DNA]</scope>
    <source>
        <strain evidence="2 3">KACC 11594</strain>
    </source>
</reference>
<dbReference type="Gene3D" id="3.40.50.1010">
    <property type="entry name" value="5'-nuclease"/>
    <property type="match status" value="1"/>
</dbReference>
<dbReference type="InterPro" id="IPR002716">
    <property type="entry name" value="PIN_dom"/>
</dbReference>
<name>A0A7G9QHX2_9SPHI</name>
<accession>A0A7G9QHX2</accession>
<evidence type="ECO:0000313" key="3">
    <source>
        <dbReference type="Proteomes" id="UP000515806"/>
    </source>
</evidence>
<keyword evidence="3" id="KW-1185">Reference proteome</keyword>
<dbReference type="InterPro" id="IPR029060">
    <property type="entry name" value="PIN-like_dom_sf"/>
</dbReference>
<protein>
    <submittedName>
        <fullName evidence="2">PIN domain-containing protein</fullName>
    </submittedName>
</protein>
<proteinExistence type="predicted"/>
<dbReference type="AlphaFoldDB" id="A0A7G9QHX2"/>
<evidence type="ECO:0000259" key="1">
    <source>
        <dbReference type="Pfam" id="PF01850"/>
    </source>
</evidence>
<sequence>MESISPSDYKVTFTDRFFFDTNIWLLLYGTIAHFQEKDQKQYSRLFANILERGNSIYITSLILSEFANVLLRKDFNQWISINKLVNQDFKRDFVGTPEYTSSVEIVSVLINKILALPNILRISDDFTAIDISSILKRFKIIDYNDSYFLEMAESRKMVVVTNDSDLLKIDSNITVISLQNNV</sequence>
<feature type="domain" description="PIN" evidence="1">
    <location>
        <begin position="18"/>
        <end position="170"/>
    </location>
</feature>
<gene>
    <name evidence="2" type="ORF">H9L23_02240</name>
</gene>
<dbReference type="Pfam" id="PF01850">
    <property type="entry name" value="PIN"/>
    <property type="match status" value="1"/>
</dbReference>
<organism evidence="2 3">
    <name type="scientific">Pedobacter roseus</name>
    <dbReference type="NCBI Taxonomy" id="336820"/>
    <lineage>
        <taxon>Bacteria</taxon>
        <taxon>Pseudomonadati</taxon>
        <taxon>Bacteroidota</taxon>
        <taxon>Sphingobacteriia</taxon>
        <taxon>Sphingobacteriales</taxon>
        <taxon>Sphingobacteriaceae</taxon>
        <taxon>Pedobacter</taxon>
    </lineage>
</organism>
<dbReference type="Proteomes" id="UP000515806">
    <property type="component" value="Chromosome"/>
</dbReference>